<evidence type="ECO:0000313" key="8">
    <source>
        <dbReference type="EMBL" id="KAG6785355.1"/>
    </source>
</evidence>
<dbReference type="Proteomes" id="UP000886885">
    <property type="component" value="Chromosome 2D"/>
</dbReference>
<comment type="subcellular location">
    <subcellularLocation>
        <location evidence="1">Membrane</location>
    </subcellularLocation>
</comment>
<dbReference type="AlphaFoldDB" id="A0A8X8AE78"/>
<dbReference type="PANTHER" id="PTHR31376">
    <property type="entry name" value="OS09G0467300 PROTEIN-RELATED"/>
    <property type="match status" value="1"/>
</dbReference>
<dbReference type="GO" id="GO:0016020">
    <property type="term" value="C:membrane"/>
    <property type="evidence" value="ECO:0007669"/>
    <property type="project" value="UniProtKB-SubCell"/>
</dbReference>
<evidence type="ECO:0000256" key="2">
    <source>
        <dbReference type="ARBA" id="ARBA00006213"/>
    </source>
</evidence>
<dbReference type="InterPro" id="IPR030182">
    <property type="entry name" value="PUP_plant"/>
</dbReference>
<organism evidence="8 9">
    <name type="scientific">Populus tomentosa</name>
    <name type="common">Chinese white poplar</name>
    <dbReference type="NCBI Taxonomy" id="118781"/>
    <lineage>
        <taxon>Eukaryota</taxon>
        <taxon>Viridiplantae</taxon>
        <taxon>Streptophyta</taxon>
        <taxon>Embryophyta</taxon>
        <taxon>Tracheophyta</taxon>
        <taxon>Spermatophyta</taxon>
        <taxon>Magnoliopsida</taxon>
        <taxon>eudicotyledons</taxon>
        <taxon>Gunneridae</taxon>
        <taxon>Pentapetalae</taxon>
        <taxon>rosids</taxon>
        <taxon>fabids</taxon>
        <taxon>Malpighiales</taxon>
        <taxon>Salicaceae</taxon>
        <taxon>Saliceae</taxon>
        <taxon>Populus</taxon>
    </lineage>
</organism>
<evidence type="ECO:0000256" key="7">
    <source>
        <dbReference type="SAM" id="Phobius"/>
    </source>
</evidence>
<evidence type="ECO:0000256" key="4">
    <source>
        <dbReference type="ARBA" id="ARBA00022692"/>
    </source>
</evidence>
<comment type="caution">
    <text evidence="8">The sequence shown here is derived from an EMBL/GenBank/DDBJ whole genome shotgun (WGS) entry which is preliminary data.</text>
</comment>
<dbReference type="EMBL" id="JAAWWB010000004">
    <property type="protein sequence ID" value="KAG6785355.1"/>
    <property type="molecule type" value="Genomic_DNA"/>
</dbReference>
<reference evidence="8" key="1">
    <citation type="journal article" date="2020" name="bioRxiv">
        <title>Hybrid origin of Populus tomentosa Carr. identified through genome sequencing and phylogenomic analysis.</title>
        <authorList>
            <person name="An X."/>
            <person name="Gao K."/>
            <person name="Chen Z."/>
            <person name="Li J."/>
            <person name="Yang X."/>
            <person name="Yang X."/>
            <person name="Zhou J."/>
            <person name="Guo T."/>
            <person name="Zhao T."/>
            <person name="Huang S."/>
            <person name="Miao D."/>
            <person name="Khan W.U."/>
            <person name="Rao P."/>
            <person name="Ye M."/>
            <person name="Lei B."/>
            <person name="Liao W."/>
            <person name="Wang J."/>
            <person name="Ji L."/>
            <person name="Li Y."/>
            <person name="Guo B."/>
            <person name="Mustafa N.S."/>
            <person name="Li S."/>
            <person name="Yun Q."/>
            <person name="Keller S.R."/>
            <person name="Mao J."/>
            <person name="Zhang R."/>
            <person name="Strauss S.H."/>
        </authorList>
    </citation>
    <scope>NUCLEOTIDE SEQUENCE</scope>
    <source>
        <strain evidence="8">GM15</strain>
        <tissue evidence="8">Leaf</tissue>
    </source>
</reference>
<keyword evidence="4 7" id="KW-0812">Transmembrane</keyword>
<evidence type="ECO:0000313" key="9">
    <source>
        <dbReference type="Proteomes" id="UP000886885"/>
    </source>
</evidence>
<evidence type="ECO:0000256" key="5">
    <source>
        <dbReference type="ARBA" id="ARBA00022989"/>
    </source>
</evidence>
<dbReference type="PANTHER" id="PTHR31376:SF8">
    <property type="entry name" value="PURINE PERMEASE-RELATED"/>
    <property type="match status" value="1"/>
</dbReference>
<keyword evidence="6 7" id="KW-0472">Membrane</keyword>
<accession>A0A8X8AE78</accession>
<protein>
    <submittedName>
        <fullName evidence="8">Uncharacterized protein</fullName>
    </submittedName>
</protein>
<gene>
    <name evidence="8" type="ORF">POTOM_011085</name>
</gene>
<evidence type="ECO:0000256" key="1">
    <source>
        <dbReference type="ARBA" id="ARBA00004370"/>
    </source>
</evidence>
<comment type="similarity">
    <text evidence="2">Belongs to the purine permeases (TC 2.A.7.14) family.</text>
</comment>
<dbReference type="OrthoDB" id="2011645at2759"/>
<evidence type="ECO:0000256" key="3">
    <source>
        <dbReference type="ARBA" id="ARBA00022448"/>
    </source>
</evidence>
<dbReference type="GO" id="GO:0005345">
    <property type="term" value="F:purine nucleobase transmembrane transporter activity"/>
    <property type="evidence" value="ECO:0007669"/>
    <property type="project" value="UniProtKB-ARBA"/>
</dbReference>
<proteinExistence type="inferred from homology"/>
<keyword evidence="3" id="KW-0813">Transport</keyword>
<feature type="transmembrane region" description="Helical" evidence="7">
    <location>
        <begin position="35"/>
        <end position="54"/>
    </location>
</feature>
<keyword evidence="9" id="KW-1185">Reference proteome</keyword>
<name>A0A8X8AE78_POPTO</name>
<evidence type="ECO:0000256" key="6">
    <source>
        <dbReference type="ARBA" id="ARBA00023136"/>
    </source>
</evidence>
<feature type="transmembrane region" description="Helical" evidence="7">
    <location>
        <begin position="6"/>
        <end position="28"/>
    </location>
</feature>
<keyword evidence="5 7" id="KW-1133">Transmembrane helix</keyword>
<dbReference type="GO" id="GO:0015211">
    <property type="term" value="F:purine nucleoside transmembrane transporter activity"/>
    <property type="evidence" value="ECO:0007669"/>
    <property type="project" value="InterPro"/>
</dbReference>
<sequence>MTFDLVLQVQFVASMFATLFCSVPMIINNDFQGRCSAIGVVLASTLLVILSLQFKIAIAKAATFTVGDTSGWTFNIQSWTDGKKFKAGDSLIQQAFSVIFLQELSHAGKGMALAMYLWGFASYLYGEYQIN</sequence>